<dbReference type="InterPro" id="IPR008007">
    <property type="entry name" value="Peptidase_M42"/>
</dbReference>
<dbReference type="GO" id="GO:0046872">
    <property type="term" value="F:metal ion binding"/>
    <property type="evidence" value="ECO:0007669"/>
    <property type="project" value="UniProtKB-KW"/>
</dbReference>
<dbReference type="InterPro" id="IPR051464">
    <property type="entry name" value="Peptidase_M42_aminopept"/>
</dbReference>
<sequence>MSVAILFGMLKTLADKQIKPKHNLLLMISTFEEVGHGSSYVPECISELIAVDMGCIGLDLVCSEYDVSICAKDGSGPYDYDITSQLIQLAKDHQLQYAVDIYPFYSSDVSAALRGGQNIKGALIGPGVGASHGMERTHIQAVENTLKLILAYIA</sequence>
<reference evidence="3 4" key="1">
    <citation type="submission" date="2019-03" db="EMBL/GenBank/DDBJ databases">
        <title>Genomic Encyclopedia of Type Strains, Phase IV (KMG-IV): sequencing the most valuable type-strain genomes for metagenomic binning, comparative biology and taxonomic classification.</title>
        <authorList>
            <person name="Goeker M."/>
        </authorList>
    </citation>
    <scope>NUCLEOTIDE SEQUENCE [LARGE SCALE GENOMIC DNA]</scope>
    <source>
        <strain evidence="3 4">DSM 29487</strain>
    </source>
</reference>
<proteinExistence type="predicted"/>
<organism evidence="3 4">
    <name type="scientific">Longibaculum muris</name>
    <dbReference type="NCBI Taxonomy" id="1796628"/>
    <lineage>
        <taxon>Bacteria</taxon>
        <taxon>Bacillati</taxon>
        <taxon>Bacillota</taxon>
        <taxon>Erysipelotrichia</taxon>
        <taxon>Erysipelotrichales</taxon>
        <taxon>Coprobacillaceae</taxon>
        <taxon>Longibaculum</taxon>
    </lineage>
</organism>
<comment type="caution">
    <text evidence="3">The sequence shown here is derived from an EMBL/GenBank/DDBJ whole genome shotgun (WGS) entry which is preliminary data.</text>
</comment>
<keyword evidence="3" id="KW-0645">Protease</keyword>
<gene>
    <name evidence="3" type="ORF">EDD60_1173</name>
</gene>
<dbReference type="EMBL" id="SMCQ01000017">
    <property type="protein sequence ID" value="TCV95343.1"/>
    <property type="molecule type" value="Genomic_DNA"/>
</dbReference>
<dbReference type="AlphaFoldDB" id="A0A4R3YVT2"/>
<dbReference type="PANTHER" id="PTHR32481:SF7">
    <property type="entry name" value="AMINOPEPTIDASE YHFE-RELATED"/>
    <property type="match status" value="1"/>
</dbReference>
<protein>
    <submittedName>
        <fullName evidence="3">M42 glutamyl aminopeptidase</fullName>
    </submittedName>
</protein>
<keyword evidence="1" id="KW-0479">Metal-binding</keyword>
<dbReference type="SUPFAM" id="SSF53187">
    <property type="entry name" value="Zn-dependent exopeptidases"/>
    <property type="match status" value="1"/>
</dbReference>
<evidence type="ECO:0000313" key="4">
    <source>
        <dbReference type="Proteomes" id="UP000295515"/>
    </source>
</evidence>
<keyword evidence="4" id="KW-1185">Reference proteome</keyword>
<keyword evidence="3" id="KW-0031">Aminopeptidase</keyword>
<name>A0A4R3YVT2_9FIRM</name>
<dbReference type="GO" id="GO:0004177">
    <property type="term" value="F:aminopeptidase activity"/>
    <property type="evidence" value="ECO:0007669"/>
    <property type="project" value="UniProtKB-KW"/>
</dbReference>
<evidence type="ECO:0000313" key="3">
    <source>
        <dbReference type="EMBL" id="TCV95343.1"/>
    </source>
</evidence>
<keyword evidence="2" id="KW-0378">Hydrolase</keyword>
<dbReference type="Proteomes" id="UP000295515">
    <property type="component" value="Unassembled WGS sequence"/>
</dbReference>
<dbReference type="Gene3D" id="3.40.630.10">
    <property type="entry name" value="Zn peptidases"/>
    <property type="match status" value="1"/>
</dbReference>
<evidence type="ECO:0000256" key="1">
    <source>
        <dbReference type="ARBA" id="ARBA00022723"/>
    </source>
</evidence>
<dbReference type="Pfam" id="PF05343">
    <property type="entry name" value="Peptidase_M42"/>
    <property type="match status" value="1"/>
</dbReference>
<dbReference type="PANTHER" id="PTHR32481">
    <property type="entry name" value="AMINOPEPTIDASE"/>
    <property type="match status" value="1"/>
</dbReference>
<evidence type="ECO:0000256" key="2">
    <source>
        <dbReference type="ARBA" id="ARBA00022801"/>
    </source>
</evidence>
<accession>A0A4R3YVT2</accession>